<comment type="caution">
    <text evidence="1">The sequence shown here is derived from an EMBL/GenBank/DDBJ whole genome shotgun (WGS) entry which is preliminary data.</text>
</comment>
<organism evidence="1">
    <name type="scientific">Acinetobacter baumannii</name>
    <dbReference type="NCBI Taxonomy" id="470"/>
    <lineage>
        <taxon>Bacteria</taxon>
        <taxon>Pseudomonadati</taxon>
        <taxon>Pseudomonadota</taxon>
        <taxon>Gammaproteobacteria</taxon>
        <taxon>Moraxellales</taxon>
        <taxon>Moraxellaceae</taxon>
        <taxon>Acinetobacter</taxon>
        <taxon>Acinetobacter calcoaceticus/baumannii complex</taxon>
    </lineage>
</organism>
<dbReference type="EMBL" id="AAYLMQ010000073">
    <property type="protein sequence ID" value="EGY2379236.1"/>
    <property type="molecule type" value="Genomic_DNA"/>
</dbReference>
<protein>
    <submittedName>
        <fullName evidence="1">Uncharacterized protein</fullName>
    </submittedName>
</protein>
<gene>
    <name evidence="1" type="ORF">JHZ39_003673</name>
</gene>
<evidence type="ECO:0000313" key="1">
    <source>
        <dbReference type="EMBL" id="EGY2379236.1"/>
    </source>
</evidence>
<accession>A0A9P2P8T1</accession>
<sequence>MAGSPKKRNKKYVPKVDLHSKQIKEILRTKGAEGLMGVYKQMKAPHTRYLEMTWDFLEAERILVVASALHDVPVHELPLDVTKNVYSGDLLIALSKHLISPKQKFEISINTNVRNLKTGEIFTVPYHYVFKEPINYAEFMDGGKHKVDRGQGIKTRWRGLSDEWSDAVQGKFPSNDYEFAGAKAKLSVNARILAHAYETDLRKTKFLNGIKLLIK</sequence>
<name>A0A9P2P8T1_ACIBA</name>
<proteinExistence type="predicted"/>
<dbReference type="RefSeq" id="WP_000919094.1">
    <property type="nucleotide sequence ID" value="NZ_CACSGU010000031.1"/>
</dbReference>
<reference evidence="1" key="1">
    <citation type="submission" date="2020-12" db="EMBL/GenBank/DDBJ databases">
        <authorList>
            <consortium name="Clinical and Environmental Microbiology Branch: Whole genome sequencing antimicrobial resistance pathogens in the healthcare setting"/>
        </authorList>
    </citation>
    <scope>NUCLEOTIDE SEQUENCE</scope>
    <source>
        <strain evidence="1">2018HL-00813</strain>
    </source>
</reference>
<dbReference type="AlphaFoldDB" id="A0A9P2P8T1"/>